<accession>A0A1M5PIC4</accession>
<dbReference type="GO" id="GO:0004852">
    <property type="term" value="F:uroporphyrinogen-III synthase activity"/>
    <property type="evidence" value="ECO:0007669"/>
    <property type="project" value="InterPro"/>
</dbReference>
<dbReference type="CDD" id="cd06578">
    <property type="entry name" value="HemD"/>
    <property type="match status" value="1"/>
</dbReference>
<feature type="domain" description="Tetrapyrrole biosynthesis uroporphyrinogen III synthase" evidence="1">
    <location>
        <begin position="24"/>
        <end position="224"/>
    </location>
</feature>
<dbReference type="Proteomes" id="UP000184211">
    <property type="component" value="Unassembled WGS sequence"/>
</dbReference>
<evidence type="ECO:0000259" key="1">
    <source>
        <dbReference type="Pfam" id="PF02602"/>
    </source>
</evidence>
<dbReference type="Pfam" id="PF02602">
    <property type="entry name" value="HEM4"/>
    <property type="match status" value="1"/>
</dbReference>
<dbReference type="GO" id="GO:0033014">
    <property type="term" value="P:tetrapyrrole biosynthetic process"/>
    <property type="evidence" value="ECO:0007669"/>
    <property type="project" value="InterPro"/>
</dbReference>
<dbReference type="SUPFAM" id="SSF69618">
    <property type="entry name" value="HemD-like"/>
    <property type="match status" value="1"/>
</dbReference>
<dbReference type="InterPro" id="IPR003754">
    <property type="entry name" value="4pyrrol_synth_uPrphyn_synth"/>
</dbReference>
<proteinExistence type="predicted"/>
<dbReference type="InterPro" id="IPR036108">
    <property type="entry name" value="4pyrrol_syn_uPrphyn_synt_sf"/>
</dbReference>
<dbReference type="Gene3D" id="3.40.50.10090">
    <property type="match status" value="2"/>
</dbReference>
<evidence type="ECO:0000313" key="3">
    <source>
        <dbReference type="Proteomes" id="UP000184211"/>
    </source>
</evidence>
<sequence length="235" mass="24742">MGLPVPKPTASILLTRPEAQSRSFAQQLQAHGFTGDIQISPLFAIKPTGAAVSLNATDQVIFTSRNAIEFVPATHAAAWCVGEKTAEQAKRAGWSAISANGDVDALAAKIVAANPTCRLVHVRGRHSRGDLVARLNTAGLTAIDVVVYEQVAQSLSDAALAVLNQTDPVIVPLFSPRTARLFADQGPFRAPIHCVAMSDAVAQEVRDLPVQTLRIAADPTAKSIRKGVLSLVDAA</sequence>
<evidence type="ECO:0000313" key="2">
    <source>
        <dbReference type="EMBL" id="SHH01471.1"/>
    </source>
</evidence>
<organism evidence="2 3">
    <name type="scientific">Cognatishimia maritima</name>
    <dbReference type="NCBI Taxonomy" id="870908"/>
    <lineage>
        <taxon>Bacteria</taxon>
        <taxon>Pseudomonadati</taxon>
        <taxon>Pseudomonadota</taxon>
        <taxon>Alphaproteobacteria</taxon>
        <taxon>Rhodobacterales</taxon>
        <taxon>Paracoccaceae</taxon>
        <taxon>Cognatishimia</taxon>
    </lineage>
</organism>
<gene>
    <name evidence="2" type="ORF">SAMN04488044_1829</name>
</gene>
<dbReference type="AlphaFoldDB" id="A0A1M5PIC4"/>
<dbReference type="RefSeq" id="WP_072792580.1">
    <property type="nucleotide sequence ID" value="NZ_FQWM01000002.1"/>
</dbReference>
<dbReference type="STRING" id="870908.SAMN04488044_1829"/>
<keyword evidence="3" id="KW-1185">Reference proteome</keyword>
<protein>
    <submittedName>
        <fullName evidence="2">Uroporphyrinogen-III synthase</fullName>
    </submittedName>
</protein>
<reference evidence="3" key="1">
    <citation type="submission" date="2016-11" db="EMBL/GenBank/DDBJ databases">
        <authorList>
            <person name="Varghese N."/>
            <person name="Submissions S."/>
        </authorList>
    </citation>
    <scope>NUCLEOTIDE SEQUENCE [LARGE SCALE GENOMIC DNA]</scope>
    <source>
        <strain evidence="3">DSM 28223</strain>
    </source>
</reference>
<name>A0A1M5PIC4_9RHOB</name>
<dbReference type="EMBL" id="FQWM01000002">
    <property type="protein sequence ID" value="SHH01471.1"/>
    <property type="molecule type" value="Genomic_DNA"/>
</dbReference>
<dbReference type="OrthoDB" id="7204250at2"/>